<evidence type="ECO:0000259" key="11">
    <source>
        <dbReference type="Pfam" id="PF01478"/>
    </source>
</evidence>
<dbReference type="PANTHER" id="PTHR30487">
    <property type="entry name" value="TYPE 4 PREPILIN-LIKE PROTEINS LEADER PEPTIDE-PROCESSING ENZYME"/>
    <property type="match status" value="1"/>
</dbReference>
<accession>A0A840YXM6</accession>
<keyword evidence="14" id="KW-1185">Reference proteome</keyword>
<dbReference type="InterPro" id="IPR014032">
    <property type="entry name" value="Peptidase_A24A_bac"/>
</dbReference>
<keyword evidence="9 13" id="KW-0808">Transferase</keyword>
<comment type="similarity">
    <text evidence="2 8">Belongs to the peptidase A24 family.</text>
</comment>
<evidence type="ECO:0000256" key="4">
    <source>
        <dbReference type="ARBA" id="ARBA00022519"/>
    </source>
</evidence>
<dbReference type="InterPro" id="IPR010627">
    <property type="entry name" value="Prepilin_pept_A24_N"/>
</dbReference>
<evidence type="ECO:0000259" key="12">
    <source>
        <dbReference type="Pfam" id="PF06750"/>
    </source>
</evidence>
<dbReference type="GO" id="GO:0005886">
    <property type="term" value="C:plasma membrane"/>
    <property type="evidence" value="ECO:0007669"/>
    <property type="project" value="UniProtKB-SubCell"/>
</dbReference>
<dbReference type="EC" id="2.1.1.-" evidence="9"/>
<feature type="transmembrane region" description="Helical" evidence="10">
    <location>
        <begin position="232"/>
        <end position="254"/>
    </location>
</feature>
<keyword evidence="4" id="KW-0997">Cell inner membrane</keyword>
<organism evidence="13 14">
    <name type="scientific">Stakelama sediminis</name>
    <dbReference type="NCBI Taxonomy" id="463200"/>
    <lineage>
        <taxon>Bacteria</taxon>
        <taxon>Pseudomonadati</taxon>
        <taxon>Pseudomonadota</taxon>
        <taxon>Alphaproteobacteria</taxon>
        <taxon>Sphingomonadales</taxon>
        <taxon>Sphingomonadaceae</taxon>
        <taxon>Stakelama</taxon>
    </lineage>
</organism>
<comment type="function">
    <text evidence="9">Plays an essential role in type IV pili and type II pseudopili formation by proteolytically removing the leader sequence from substrate proteins and subsequently monomethylating the alpha-amino group of the newly exposed N-terminal phenylalanine.</text>
</comment>
<dbReference type="Pfam" id="PF06750">
    <property type="entry name" value="A24_N_bact"/>
    <property type="match status" value="1"/>
</dbReference>
<keyword evidence="3" id="KW-1003">Cell membrane</keyword>
<name>A0A840YXM6_9SPHN</name>
<dbReference type="Proteomes" id="UP000554342">
    <property type="component" value="Unassembled WGS sequence"/>
</dbReference>
<keyword evidence="7 10" id="KW-0472">Membrane</keyword>
<keyword evidence="5 9" id="KW-0812">Transmembrane</keyword>
<dbReference type="Pfam" id="PF01478">
    <property type="entry name" value="Peptidase_A24"/>
    <property type="match status" value="1"/>
</dbReference>
<dbReference type="InterPro" id="IPR050882">
    <property type="entry name" value="Prepilin_peptidase/N-MTase"/>
</dbReference>
<keyword evidence="9" id="KW-0645">Protease</keyword>
<evidence type="ECO:0000256" key="2">
    <source>
        <dbReference type="ARBA" id="ARBA00005801"/>
    </source>
</evidence>
<dbReference type="GO" id="GO:0032259">
    <property type="term" value="P:methylation"/>
    <property type="evidence" value="ECO:0007669"/>
    <property type="project" value="UniProtKB-KW"/>
</dbReference>
<gene>
    <name evidence="13" type="ORF">FHR23_001191</name>
</gene>
<keyword evidence="9 13" id="KW-0378">Hydrolase</keyword>
<feature type="transmembrane region" description="Helical" evidence="10">
    <location>
        <begin position="134"/>
        <end position="151"/>
    </location>
</feature>
<protein>
    <recommendedName>
        <fullName evidence="9">Prepilin leader peptidase/N-methyltransferase</fullName>
        <ecNumber evidence="9">2.1.1.-</ecNumber>
        <ecNumber evidence="9">3.4.23.43</ecNumber>
    </recommendedName>
</protein>
<feature type="domain" description="Prepilin peptidase A24 N-terminal" evidence="12">
    <location>
        <begin position="19"/>
        <end position="100"/>
    </location>
</feature>
<dbReference type="RefSeq" id="WP_343043019.1">
    <property type="nucleotide sequence ID" value="NZ_BAABIF010000004.1"/>
</dbReference>
<feature type="transmembrane region" description="Helical" evidence="10">
    <location>
        <begin position="197"/>
        <end position="220"/>
    </location>
</feature>
<evidence type="ECO:0000256" key="10">
    <source>
        <dbReference type="SAM" id="Phobius"/>
    </source>
</evidence>
<feature type="transmembrane region" description="Helical" evidence="10">
    <location>
        <begin position="12"/>
        <end position="33"/>
    </location>
</feature>
<keyword evidence="9 13" id="KW-0489">Methyltransferase</keyword>
<feature type="domain" description="Prepilin type IV endopeptidase peptidase" evidence="11">
    <location>
        <begin position="112"/>
        <end position="218"/>
    </location>
</feature>
<dbReference type="EMBL" id="JACIJI010000001">
    <property type="protein sequence ID" value="MBB5718284.1"/>
    <property type="molecule type" value="Genomic_DNA"/>
</dbReference>
<proteinExistence type="inferred from homology"/>
<dbReference type="Gene3D" id="1.20.120.1220">
    <property type="match status" value="1"/>
</dbReference>
<dbReference type="GO" id="GO:0006465">
    <property type="term" value="P:signal peptide processing"/>
    <property type="evidence" value="ECO:0007669"/>
    <property type="project" value="TreeGrafter"/>
</dbReference>
<evidence type="ECO:0000256" key="8">
    <source>
        <dbReference type="RuleBase" id="RU003793"/>
    </source>
</evidence>
<evidence type="ECO:0000313" key="13">
    <source>
        <dbReference type="EMBL" id="MBB5718284.1"/>
    </source>
</evidence>
<dbReference type="PANTHER" id="PTHR30487:SF0">
    <property type="entry name" value="PREPILIN LEADER PEPTIDASE_N-METHYLTRANSFERASE-RELATED"/>
    <property type="match status" value="1"/>
</dbReference>
<dbReference type="GO" id="GO:0008168">
    <property type="term" value="F:methyltransferase activity"/>
    <property type="evidence" value="ECO:0007669"/>
    <property type="project" value="UniProtKB-KW"/>
</dbReference>
<evidence type="ECO:0000256" key="5">
    <source>
        <dbReference type="ARBA" id="ARBA00022692"/>
    </source>
</evidence>
<evidence type="ECO:0000256" key="1">
    <source>
        <dbReference type="ARBA" id="ARBA00004429"/>
    </source>
</evidence>
<sequence>MNTLLLGISPLVSASTLGVLGAIFGSFLATLCLRWPRGKSVLKGRSQCDGCGRFLTGIDLIPLFSAVFSRGRCGRCGALIAPLHWKVELTAALAGIIAALCFPFAQAAALAVLVWLALPLIVLDWRHLWLPDPLTFLLALAGLVLGGLLGISFDAQLIGGLTGFGMLWSMAAGYRLLRGRDGMGAGDTKLLGALGLWAGWQALPFILLLAALGGLGIALLYRTQERLDERQLPFGACLASAAITVAAANLQYGWW</sequence>
<keyword evidence="9" id="KW-0511">Multifunctional enzyme</keyword>
<comment type="subcellular location">
    <subcellularLocation>
        <location evidence="1">Cell inner membrane</location>
        <topology evidence="1">Multi-pass membrane protein</topology>
    </subcellularLocation>
    <subcellularLocation>
        <location evidence="9">Cell membrane</location>
        <topology evidence="9">Multi-pass membrane protein</topology>
    </subcellularLocation>
</comment>
<comment type="catalytic activity">
    <reaction evidence="9">
        <text>Typically cleaves a -Gly-|-Phe- bond to release an N-terminal, basic peptide of 5-8 residues from type IV prepilin, and then N-methylates the new N-terminal amino group, the methyl donor being S-adenosyl-L-methionine.</text>
        <dbReference type="EC" id="3.4.23.43"/>
    </reaction>
</comment>
<dbReference type="AlphaFoldDB" id="A0A840YXM6"/>
<dbReference type="GO" id="GO:0004190">
    <property type="term" value="F:aspartic-type endopeptidase activity"/>
    <property type="evidence" value="ECO:0007669"/>
    <property type="project" value="UniProtKB-EC"/>
</dbReference>
<comment type="caution">
    <text evidence="13">The sequence shown here is derived from an EMBL/GenBank/DDBJ whole genome shotgun (WGS) entry which is preliminary data.</text>
</comment>
<feature type="transmembrane region" description="Helical" evidence="10">
    <location>
        <begin position="89"/>
        <end position="122"/>
    </location>
</feature>
<evidence type="ECO:0000256" key="6">
    <source>
        <dbReference type="ARBA" id="ARBA00022989"/>
    </source>
</evidence>
<dbReference type="EC" id="3.4.23.43" evidence="9"/>
<evidence type="ECO:0000256" key="9">
    <source>
        <dbReference type="RuleBase" id="RU003794"/>
    </source>
</evidence>
<dbReference type="InterPro" id="IPR000045">
    <property type="entry name" value="Prepilin_IV_endopep_pep"/>
</dbReference>
<keyword evidence="6 10" id="KW-1133">Transmembrane helix</keyword>
<evidence type="ECO:0000256" key="3">
    <source>
        <dbReference type="ARBA" id="ARBA00022475"/>
    </source>
</evidence>
<reference evidence="13 14" key="1">
    <citation type="submission" date="2020-08" db="EMBL/GenBank/DDBJ databases">
        <title>Genomic Encyclopedia of Type Strains, Phase IV (KMG-IV): sequencing the most valuable type-strain genomes for metagenomic binning, comparative biology and taxonomic classification.</title>
        <authorList>
            <person name="Goeker M."/>
        </authorList>
    </citation>
    <scope>NUCLEOTIDE SEQUENCE [LARGE SCALE GENOMIC DNA]</scope>
    <source>
        <strain evidence="13 14">DSM 27203</strain>
    </source>
</reference>
<feature type="transmembrane region" description="Helical" evidence="10">
    <location>
        <begin position="158"/>
        <end position="177"/>
    </location>
</feature>
<evidence type="ECO:0000313" key="14">
    <source>
        <dbReference type="Proteomes" id="UP000554342"/>
    </source>
</evidence>
<evidence type="ECO:0000256" key="7">
    <source>
        <dbReference type="ARBA" id="ARBA00023136"/>
    </source>
</evidence>
<dbReference type="PRINTS" id="PR00864">
    <property type="entry name" value="PREPILNPTASE"/>
</dbReference>